<accession>A0A4Z0A7W5</accession>
<dbReference type="Pfam" id="PF09511">
    <property type="entry name" value="RNA_lig_T4_1"/>
    <property type="match status" value="1"/>
</dbReference>
<dbReference type="GO" id="GO:0003972">
    <property type="term" value="F:RNA ligase (ATP) activity"/>
    <property type="evidence" value="ECO:0007669"/>
    <property type="project" value="InterPro"/>
</dbReference>
<feature type="domain" description="T4 RNA ligase 1-like N-terminal" evidence="3">
    <location>
        <begin position="63"/>
        <end position="309"/>
    </location>
</feature>
<feature type="domain" description="tRNA ligase kinase" evidence="2">
    <location>
        <begin position="414"/>
        <end position="564"/>
    </location>
</feature>
<protein>
    <recommendedName>
        <fullName evidence="6">tRNA ligase</fullName>
    </recommendedName>
</protein>
<evidence type="ECO:0000259" key="1">
    <source>
        <dbReference type="Pfam" id="PF08302"/>
    </source>
</evidence>
<dbReference type="SUPFAM" id="SSF52540">
    <property type="entry name" value="P-loop containing nucleoside triphosphate hydrolases"/>
    <property type="match status" value="1"/>
</dbReference>
<gene>
    <name evidence="4" type="ORF">EWM64_g1998</name>
</gene>
<dbReference type="InterPro" id="IPR015966">
    <property type="entry name" value="tRNA_lig_kin_fungi"/>
</dbReference>
<dbReference type="STRING" id="135208.A0A4Z0A7W5"/>
<dbReference type="Proteomes" id="UP000298061">
    <property type="component" value="Unassembled WGS sequence"/>
</dbReference>
<dbReference type="Pfam" id="PF08303">
    <property type="entry name" value="tRNA_lig_kinase"/>
    <property type="match status" value="1"/>
</dbReference>
<dbReference type="GO" id="GO:0006388">
    <property type="term" value="P:tRNA splicing, via endonucleolytic cleavage and ligation"/>
    <property type="evidence" value="ECO:0007669"/>
    <property type="project" value="InterPro"/>
</dbReference>
<evidence type="ECO:0000259" key="2">
    <source>
        <dbReference type="Pfam" id="PF08303"/>
    </source>
</evidence>
<sequence length="769" mass="86936">MAPIFDADDSELIEELFRLHKSKPKLVRYSEYNAPAAPEMIIQSWKMNEFKYYDIPSPFPTLARGLFTTELDKEGKARRYRIVARGYDKFFNIGEVPWTAWGSLESHTKPPYLLTLKSNGCIIFAAALTPSKLLVTSKHSLGPVEGQPESHAEAGERWLHRHLEDAGKTTQEFAKVLWDNNWTAILELCDDSFEEHVLPYPPEKAGLRLHGLNECSRSFKTMPPDFVIAFAKEWGFIPTPFTVLNTIPEVKSFTEEISETGEWQGEALEGFVVRTTVSEPPTGSRGGRGASPYKAGSSFFFKVKFDEPYMMYRDWREATKRLLTANGSIVAANISKSKMMRPETRLYVDWVAKEIKRDKMQFKDYNKGKGIIGTRNRFLAYMESETGKKGQQELEHVQENASGSADGKKFGKTIIMPVAIPGCGKTTIAVALVHLFGFGHTQSDDVRAKKAGPAFIKNVKQLLQTYDVVIADKNNHLRQHRQALRDLVKKDIPPTRLLALNWSLDLPLSTIARICGDRVYERGDRHQTLRADPLVKTHEDVIWHFINTAEELADNEVDASIEMDLTDSLEDAIERAVNGCPEAKTKIKGPPPPRYFGLMAEVGLEHALGPAFEEENVPQKAKELWQHLMADQRVAKRPHVTVVHLKTREEEPNLWKTCETLHKLSSPPLFKFAVRNVVCNERIMAAVVEDLELQNPEQDDGQHGHEFLATLPPDIRSRLHITVGTKDSSVNPVEAKEMVEEWRKNANREDIVTVPVAELRVSGRIKGLV</sequence>
<organism evidence="4 5">
    <name type="scientific">Hericium alpestre</name>
    <dbReference type="NCBI Taxonomy" id="135208"/>
    <lineage>
        <taxon>Eukaryota</taxon>
        <taxon>Fungi</taxon>
        <taxon>Dikarya</taxon>
        <taxon>Basidiomycota</taxon>
        <taxon>Agaricomycotina</taxon>
        <taxon>Agaricomycetes</taxon>
        <taxon>Russulales</taxon>
        <taxon>Hericiaceae</taxon>
        <taxon>Hericium</taxon>
    </lineage>
</organism>
<dbReference type="Gene3D" id="3.40.50.300">
    <property type="entry name" value="P-loop containing nucleotide triphosphate hydrolases"/>
    <property type="match status" value="1"/>
</dbReference>
<dbReference type="OrthoDB" id="276239at2759"/>
<dbReference type="Pfam" id="PF08302">
    <property type="entry name" value="tRNA_lig_CPD"/>
    <property type="match status" value="1"/>
</dbReference>
<evidence type="ECO:0008006" key="6">
    <source>
        <dbReference type="Google" id="ProtNLM"/>
    </source>
</evidence>
<dbReference type="EMBL" id="SFCI01000151">
    <property type="protein sequence ID" value="TFY82019.1"/>
    <property type="molecule type" value="Genomic_DNA"/>
</dbReference>
<dbReference type="PANTHER" id="PTHR32004:SF1">
    <property type="entry name" value="TRNA LIGASE"/>
    <property type="match status" value="1"/>
</dbReference>
<dbReference type="GO" id="GO:0005634">
    <property type="term" value="C:nucleus"/>
    <property type="evidence" value="ECO:0007669"/>
    <property type="project" value="TreeGrafter"/>
</dbReference>
<evidence type="ECO:0000313" key="4">
    <source>
        <dbReference type="EMBL" id="TFY82019.1"/>
    </source>
</evidence>
<dbReference type="InterPro" id="IPR019039">
    <property type="entry name" value="T4-Rnl1-like_N"/>
</dbReference>
<feature type="domain" description="tRNA ligase phosphodiesterase" evidence="1">
    <location>
        <begin position="581"/>
        <end position="758"/>
    </location>
</feature>
<reference evidence="4 5" key="1">
    <citation type="submission" date="2019-02" db="EMBL/GenBank/DDBJ databases">
        <title>Genome sequencing of the rare red list fungi Hericium alpestre (H. flagellum).</title>
        <authorList>
            <person name="Buettner E."/>
            <person name="Kellner H."/>
        </authorList>
    </citation>
    <scope>NUCLEOTIDE SEQUENCE [LARGE SCALE GENOMIC DNA]</scope>
    <source>
        <strain evidence="4 5">DSM 108284</strain>
    </source>
</reference>
<proteinExistence type="predicted"/>
<dbReference type="PANTHER" id="PTHR32004">
    <property type="entry name" value="TRNA LIGASE"/>
    <property type="match status" value="1"/>
</dbReference>
<keyword evidence="5" id="KW-1185">Reference proteome</keyword>
<dbReference type="InterPro" id="IPR015965">
    <property type="entry name" value="tRNA_lig_PDEase"/>
</dbReference>
<dbReference type="InterPro" id="IPR027417">
    <property type="entry name" value="P-loop_NTPase"/>
</dbReference>
<evidence type="ECO:0000259" key="3">
    <source>
        <dbReference type="Pfam" id="PF09511"/>
    </source>
</evidence>
<name>A0A4Z0A7W5_9AGAM</name>
<evidence type="ECO:0000313" key="5">
    <source>
        <dbReference type="Proteomes" id="UP000298061"/>
    </source>
</evidence>
<dbReference type="AlphaFoldDB" id="A0A4Z0A7W5"/>
<dbReference type="GO" id="GO:0005524">
    <property type="term" value="F:ATP binding"/>
    <property type="evidence" value="ECO:0007669"/>
    <property type="project" value="InterPro"/>
</dbReference>
<comment type="caution">
    <text evidence="4">The sequence shown here is derived from an EMBL/GenBank/DDBJ whole genome shotgun (WGS) entry which is preliminary data.</text>
</comment>